<keyword evidence="3" id="KW-1185">Reference proteome</keyword>
<gene>
    <name evidence="2" type="ORF">MSAN_02126500</name>
</gene>
<evidence type="ECO:0000313" key="2">
    <source>
        <dbReference type="EMBL" id="KAF7340550.1"/>
    </source>
</evidence>
<evidence type="ECO:0000313" key="3">
    <source>
        <dbReference type="Proteomes" id="UP000623467"/>
    </source>
</evidence>
<feature type="compositionally biased region" description="Basic and acidic residues" evidence="1">
    <location>
        <begin position="196"/>
        <end position="205"/>
    </location>
</feature>
<feature type="region of interest" description="Disordered" evidence="1">
    <location>
        <begin position="1"/>
        <end position="20"/>
    </location>
</feature>
<feature type="region of interest" description="Disordered" evidence="1">
    <location>
        <begin position="29"/>
        <end position="322"/>
    </location>
</feature>
<comment type="caution">
    <text evidence="2">The sequence shown here is derived from an EMBL/GenBank/DDBJ whole genome shotgun (WGS) entry which is preliminary data.</text>
</comment>
<feature type="compositionally biased region" description="Polar residues" evidence="1">
    <location>
        <begin position="221"/>
        <end position="230"/>
    </location>
</feature>
<dbReference type="Proteomes" id="UP000623467">
    <property type="component" value="Unassembled WGS sequence"/>
</dbReference>
<feature type="compositionally biased region" description="Low complexity" evidence="1">
    <location>
        <begin position="177"/>
        <end position="187"/>
    </location>
</feature>
<reference evidence="2" key="1">
    <citation type="submission" date="2020-05" db="EMBL/GenBank/DDBJ databases">
        <title>Mycena genomes resolve the evolution of fungal bioluminescence.</title>
        <authorList>
            <person name="Tsai I.J."/>
        </authorList>
    </citation>
    <scope>NUCLEOTIDE SEQUENCE</scope>
    <source>
        <strain evidence="2">160909Yilan</strain>
    </source>
</reference>
<feature type="compositionally biased region" description="Polar residues" evidence="1">
    <location>
        <begin position="106"/>
        <end position="122"/>
    </location>
</feature>
<accession>A0A8H6XHN5</accession>
<organism evidence="2 3">
    <name type="scientific">Mycena sanguinolenta</name>
    <dbReference type="NCBI Taxonomy" id="230812"/>
    <lineage>
        <taxon>Eukaryota</taxon>
        <taxon>Fungi</taxon>
        <taxon>Dikarya</taxon>
        <taxon>Basidiomycota</taxon>
        <taxon>Agaricomycotina</taxon>
        <taxon>Agaricomycetes</taxon>
        <taxon>Agaricomycetidae</taxon>
        <taxon>Agaricales</taxon>
        <taxon>Marasmiineae</taxon>
        <taxon>Mycenaceae</taxon>
        <taxon>Mycena</taxon>
    </lineage>
</organism>
<feature type="compositionally biased region" description="Basic and acidic residues" evidence="1">
    <location>
        <begin position="313"/>
        <end position="322"/>
    </location>
</feature>
<feature type="compositionally biased region" description="Polar residues" evidence="1">
    <location>
        <begin position="74"/>
        <end position="93"/>
    </location>
</feature>
<evidence type="ECO:0000256" key="1">
    <source>
        <dbReference type="SAM" id="MobiDB-lite"/>
    </source>
</evidence>
<proteinExistence type="predicted"/>
<dbReference type="OrthoDB" id="3268823at2759"/>
<dbReference type="EMBL" id="JACAZH010000030">
    <property type="protein sequence ID" value="KAF7340550.1"/>
    <property type="molecule type" value="Genomic_DNA"/>
</dbReference>
<sequence>MATTNLVPTIESTTLPSNSANEWAETTNNLLHAHKPSTPAEEEPQFPGAFPEESAADRKRDVQLPPQDDVERAITTSANQTGNSYLLSNTSDSEVLKPPRPPFAANDTQGSNLSNLSTQAQAGSLPRSLIPTLHLCPPSATSAPPSTPAPAVPPRRETPPVLSKFVEGLTTPPPHTDSPSPFHTPTSASPIPVPARPHEHREHAPGESSEQSEGVPAPPNSLATDVSVSDGNAAPGGVGFAAGAPDVVAPPAPHGVLLPVNESSPQPKPDSDAPRKSSDSATPDTNTDSGTDTDDGRADGSPRRKKKVPLVQRLKEKIHIGH</sequence>
<name>A0A8H6XHN5_9AGAR</name>
<feature type="compositionally biased region" description="Basic and acidic residues" evidence="1">
    <location>
        <begin position="269"/>
        <end position="278"/>
    </location>
</feature>
<protein>
    <submittedName>
        <fullName evidence="2">Uncharacterized protein</fullName>
    </submittedName>
</protein>
<dbReference type="AlphaFoldDB" id="A0A8H6XHN5"/>